<dbReference type="EMBL" id="BMPE01000001">
    <property type="protein sequence ID" value="GGK90948.1"/>
    <property type="molecule type" value="Genomic_DNA"/>
</dbReference>
<evidence type="ECO:0000313" key="2">
    <source>
        <dbReference type="Proteomes" id="UP000604341"/>
    </source>
</evidence>
<gene>
    <name evidence="1" type="ORF">GCM10010844_06870</name>
</gene>
<accession>A0ABQ2FHX5</accession>
<proteinExistence type="predicted"/>
<reference evidence="2" key="1">
    <citation type="journal article" date="2019" name="Int. J. Syst. Evol. Microbiol.">
        <title>The Global Catalogue of Microorganisms (GCM) 10K type strain sequencing project: providing services to taxonomists for standard genome sequencing and annotation.</title>
        <authorList>
            <consortium name="The Broad Institute Genomics Platform"/>
            <consortium name="The Broad Institute Genome Sequencing Center for Infectious Disease"/>
            <person name="Wu L."/>
            <person name="Ma J."/>
        </authorList>
    </citation>
    <scope>NUCLEOTIDE SEQUENCE [LARGE SCALE GENOMIC DNA]</scope>
    <source>
        <strain evidence="2">JCM 19173</strain>
    </source>
</reference>
<name>A0ABQ2FHX5_9DEIO</name>
<sequence length="112" mass="12478">MDQLGRLTAREYHGRLKEALERYRLERARTLALVEEAHDALSKLQEIEEYKAMNMGDSGGGLAATPKGEAIQYAADVLGEIVGDLWNLFNELDVEEDPAQIDLDGLYSISKP</sequence>
<evidence type="ECO:0000313" key="1">
    <source>
        <dbReference type="EMBL" id="GGK90948.1"/>
    </source>
</evidence>
<dbReference type="Proteomes" id="UP000604341">
    <property type="component" value="Unassembled WGS sequence"/>
</dbReference>
<dbReference type="RefSeq" id="WP_189067537.1">
    <property type="nucleotide sequence ID" value="NZ_BMPE01000001.1"/>
</dbReference>
<keyword evidence="2" id="KW-1185">Reference proteome</keyword>
<comment type="caution">
    <text evidence="1">The sequence shown here is derived from an EMBL/GenBank/DDBJ whole genome shotgun (WGS) entry which is preliminary data.</text>
</comment>
<protein>
    <submittedName>
        <fullName evidence="1">Uncharacterized protein</fullName>
    </submittedName>
</protein>
<organism evidence="1 2">
    <name type="scientific">Deinococcus radiotolerans</name>
    <dbReference type="NCBI Taxonomy" id="1309407"/>
    <lineage>
        <taxon>Bacteria</taxon>
        <taxon>Thermotogati</taxon>
        <taxon>Deinococcota</taxon>
        <taxon>Deinococci</taxon>
        <taxon>Deinococcales</taxon>
        <taxon>Deinococcaceae</taxon>
        <taxon>Deinococcus</taxon>
    </lineage>
</organism>